<keyword evidence="5" id="KW-0862">Zinc</keyword>
<feature type="transmembrane region" description="Helical" evidence="8">
    <location>
        <begin position="95"/>
        <end position="120"/>
    </location>
</feature>
<organism evidence="9 10">
    <name type="scientific">Methylogaea oryzae</name>
    <dbReference type="NCBI Taxonomy" id="1295382"/>
    <lineage>
        <taxon>Bacteria</taxon>
        <taxon>Pseudomonadati</taxon>
        <taxon>Pseudomonadota</taxon>
        <taxon>Gammaproteobacteria</taxon>
        <taxon>Methylococcales</taxon>
        <taxon>Methylococcaceae</taxon>
        <taxon>Methylogaea</taxon>
    </lineage>
</organism>
<evidence type="ECO:0000256" key="2">
    <source>
        <dbReference type="ARBA" id="ARBA00006939"/>
    </source>
</evidence>
<feature type="transmembrane region" description="Helical" evidence="8">
    <location>
        <begin position="40"/>
        <end position="60"/>
    </location>
</feature>
<dbReference type="PANTHER" id="PTHR11040:SF211">
    <property type="entry name" value="ZINC TRANSPORTER ZIP11"/>
    <property type="match status" value="1"/>
</dbReference>
<feature type="transmembrane region" description="Helical" evidence="8">
    <location>
        <begin position="66"/>
        <end position="88"/>
    </location>
</feature>
<name>A0A8D4VS74_9GAMM</name>
<comment type="similarity">
    <text evidence="2">Belongs to the ZIP transporter (TC 2.A.5) family.</text>
</comment>
<keyword evidence="6 8" id="KW-1133">Transmembrane helix</keyword>
<dbReference type="PANTHER" id="PTHR11040">
    <property type="entry name" value="ZINC/IRON TRANSPORTER"/>
    <property type="match status" value="1"/>
</dbReference>
<evidence type="ECO:0000256" key="4">
    <source>
        <dbReference type="ARBA" id="ARBA00022692"/>
    </source>
</evidence>
<dbReference type="Pfam" id="PF02535">
    <property type="entry name" value="Zip"/>
    <property type="match status" value="1"/>
</dbReference>
<feature type="transmembrane region" description="Helical" evidence="8">
    <location>
        <begin position="235"/>
        <end position="257"/>
    </location>
</feature>
<reference evidence="9" key="1">
    <citation type="submission" date="2019-06" db="EMBL/GenBank/DDBJ databases">
        <title>Complete genome sequence of Methylogaea oryzae strain JCM16910.</title>
        <authorList>
            <person name="Asakawa S."/>
        </authorList>
    </citation>
    <scope>NUCLEOTIDE SEQUENCE</scope>
    <source>
        <strain evidence="9">E10</strain>
    </source>
</reference>
<keyword evidence="10" id="KW-1185">Reference proteome</keyword>
<evidence type="ECO:0000256" key="6">
    <source>
        <dbReference type="ARBA" id="ARBA00022989"/>
    </source>
</evidence>
<dbReference type="EMBL" id="AP019782">
    <property type="protein sequence ID" value="BBL72891.1"/>
    <property type="molecule type" value="Genomic_DNA"/>
</dbReference>
<dbReference type="GO" id="GO:0005385">
    <property type="term" value="F:zinc ion transmembrane transporter activity"/>
    <property type="evidence" value="ECO:0007669"/>
    <property type="project" value="TreeGrafter"/>
</dbReference>
<sequence length="315" mass="33911">MSLPELYDKAHRLIKHSQSALHRHPAYKAFRSLPEDRQKVVAIAAATTAVLFVFGLMYAYNRMVLLGLIASLLAGSATGLGALPTLFFKEISDKLLSIMLGGAAGVMLAATAFSLVVPGIDYGNLLWPGKGIYAMAFGMMIGILFLHYADQWLPHDHVGVMVPPERSRSLRKIWLFVIAITIHNFPEGLAVGVSFGAEDWRNGAILAIAIGLQNIPEGLAVALPLAGLGYDRRKAVWVATLTGLVEPIGGLLGVAAVTVFKPLLPFGMGFAAGAMLFVICDEIIPEIHTRKDTRAATFAIMGGFIIMMMLDNAIR</sequence>
<evidence type="ECO:0000313" key="9">
    <source>
        <dbReference type="EMBL" id="BBL72891.1"/>
    </source>
</evidence>
<keyword evidence="3" id="KW-1003">Cell membrane</keyword>
<protein>
    <submittedName>
        <fullName evidence="9">ZIP family metal transporter</fullName>
    </submittedName>
</protein>
<feature type="transmembrane region" description="Helical" evidence="8">
    <location>
        <begin position="203"/>
        <end position="223"/>
    </location>
</feature>
<gene>
    <name evidence="9" type="ORF">MoryE10_34970</name>
</gene>
<dbReference type="InterPro" id="IPR003689">
    <property type="entry name" value="ZIP"/>
</dbReference>
<dbReference type="KEGG" id="moz:MoryE10_34970"/>
<evidence type="ECO:0000256" key="8">
    <source>
        <dbReference type="SAM" id="Phobius"/>
    </source>
</evidence>
<evidence type="ECO:0000256" key="3">
    <source>
        <dbReference type="ARBA" id="ARBA00022475"/>
    </source>
</evidence>
<evidence type="ECO:0000256" key="7">
    <source>
        <dbReference type="ARBA" id="ARBA00023136"/>
    </source>
</evidence>
<feature type="transmembrane region" description="Helical" evidence="8">
    <location>
        <begin position="296"/>
        <end position="314"/>
    </location>
</feature>
<dbReference type="GO" id="GO:0005886">
    <property type="term" value="C:plasma membrane"/>
    <property type="evidence" value="ECO:0007669"/>
    <property type="project" value="UniProtKB-SubCell"/>
</dbReference>
<keyword evidence="4 8" id="KW-0812">Transmembrane</keyword>
<feature type="transmembrane region" description="Helical" evidence="8">
    <location>
        <begin position="132"/>
        <end position="153"/>
    </location>
</feature>
<keyword evidence="7 8" id="KW-0472">Membrane</keyword>
<accession>A0A8D4VS74</accession>
<dbReference type="AlphaFoldDB" id="A0A8D4VS74"/>
<feature type="transmembrane region" description="Helical" evidence="8">
    <location>
        <begin position="263"/>
        <end position="284"/>
    </location>
</feature>
<evidence type="ECO:0000313" key="10">
    <source>
        <dbReference type="Proteomes" id="UP000824988"/>
    </source>
</evidence>
<comment type="subcellular location">
    <subcellularLocation>
        <location evidence="1">Cell membrane</location>
        <topology evidence="1">Multi-pass membrane protein</topology>
    </subcellularLocation>
</comment>
<dbReference type="Proteomes" id="UP000824988">
    <property type="component" value="Chromosome"/>
</dbReference>
<proteinExistence type="inferred from homology"/>
<evidence type="ECO:0000256" key="5">
    <source>
        <dbReference type="ARBA" id="ARBA00022833"/>
    </source>
</evidence>
<evidence type="ECO:0000256" key="1">
    <source>
        <dbReference type="ARBA" id="ARBA00004651"/>
    </source>
</evidence>
<dbReference type="RefSeq" id="WP_221047819.1">
    <property type="nucleotide sequence ID" value="NZ_AP019782.1"/>
</dbReference>
<feature type="transmembrane region" description="Helical" evidence="8">
    <location>
        <begin position="173"/>
        <end position="197"/>
    </location>
</feature>